<sequence length="315" mass="34414">MAPSLYLTALLFTQLLGCRAGTVHKNNAQLSADLSEDSDLLDVVLVASVDGKLYALNRSTGSALWSMASLASSSVSRPSTAPLVHTNHIDHDPDDTAYQETYIIEPQSGDIYVMATPSAPLQRFPFTMSELVDMSPFSFAAANDHRVFVGRKETSLLLVDLETGNITATRNPACPWHPFEHKLDLDKLGESERTEVFIGRTDYHIAIHGRSRIPVQHLSFSTYGPNNQDNPLQAAYRKPKDDTIPPRTLSSGRRNSPIPLSRYSTSCAPPLNTPSSSCSPGRSSPRSSPSSTTTSFPTSTQRTSACSRRQAVYSR</sequence>
<comment type="caution">
    <text evidence="3">The sequence shown here is derived from an EMBL/GenBank/DDBJ whole genome shotgun (WGS) entry which is preliminary data.</text>
</comment>
<evidence type="ECO:0000256" key="2">
    <source>
        <dbReference type="SAM" id="SignalP"/>
    </source>
</evidence>
<dbReference type="InterPro" id="IPR015943">
    <property type="entry name" value="WD40/YVTN_repeat-like_dom_sf"/>
</dbReference>
<evidence type="ECO:0000313" key="4">
    <source>
        <dbReference type="Proteomes" id="UP001218188"/>
    </source>
</evidence>
<proteinExistence type="predicted"/>
<dbReference type="Gene3D" id="2.130.10.10">
    <property type="entry name" value="YVTN repeat-like/Quinoprotein amine dehydrogenase"/>
    <property type="match status" value="1"/>
</dbReference>
<dbReference type="SMART" id="SM00564">
    <property type="entry name" value="PQQ"/>
    <property type="match status" value="2"/>
</dbReference>
<dbReference type="EMBL" id="JARJCM010000080">
    <property type="protein sequence ID" value="KAJ7031664.1"/>
    <property type="molecule type" value="Genomic_DNA"/>
</dbReference>
<dbReference type="InterPro" id="IPR018391">
    <property type="entry name" value="PQQ_b-propeller_rpt"/>
</dbReference>
<feature type="compositionally biased region" description="Polar residues" evidence="1">
    <location>
        <begin position="219"/>
        <end position="231"/>
    </location>
</feature>
<evidence type="ECO:0008006" key="5">
    <source>
        <dbReference type="Google" id="ProtNLM"/>
    </source>
</evidence>
<feature type="compositionally biased region" description="Low complexity" evidence="1">
    <location>
        <begin position="273"/>
        <end position="304"/>
    </location>
</feature>
<reference evidence="3" key="1">
    <citation type="submission" date="2023-03" db="EMBL/GenBank/DDBJ databases">
        <title>Massive genome expansion in bonnet fungi (Mycena s.s.) driven by repeated elements and novel gene families across ecological guilds.</title>
        <authorList>
            <consortium name="Lawrence Berkeley National Laboratory"/>
            <person name="Harder C.B."/>
            <person name="Miyauchi S."/>
            <person name="Viragh M."/>
            <person name="Kuo A."/>
            <person name="Thoen E."/>
            <person name="Andreopoulos B."/>
            <person name="Lu D."/>
            <person name="Skrede I."/>
            <person name="Drula E."/>
            <person name="Henrissat B."/>
            <person name="Morin E."/>
            <person name="Kohler A."/>
            <person name="Barry K."/>
            <person name="LaButti K."/>
            <person name="Morin E."/>
            <person name="Salamov A."/>
            <person name="Lipzen A."/>
            <person name="Mereny Z."/>
            <person name="Hegedus B."/>
            <person name="Baldrian P."/>
            <person name="Stursova M."/>
            <person name="Weitz H."/>
            <person name="Taylor A."/>
            <person name="Grigoriev I.V."/>
            <person name="Nagy L.G."/>
            <person name="Martin F."/>
            <person name="Kauserud H."/>
        </authorList>
    </citation>
    <scope>NUCLEOTIDE SEQUENCE</scope>
    <source>
        <strain evidence="3">CBHHK200</strain>
    </source>
</reference>
<accession>A0AAD6SQ42</accession>
<organism evidence="3 4">
    <name type="scientific">Mycena alexandri</name>
    <dbReference type="NCBI Taxonomy" id="1745969"/>
    <lineage>
        <taxon>Eukaryota</taxon>
        <taxon>Fungi</taxon>
        <taxon>Dikarya</taxon>
        <taxon>Basidiomycota</taxon>
        <taxon>Agaricomycotina</taxon>
        <taxon>Agaricomycetes</taxon>
        <taxon>Agaricomycetidae</taxon>
        <taxon>Agaricales</taxon>
        <taxon>Marasmiineae</taxon>
        <taxon>Mycenaceae</taxon>
        <taxon>Mycena</taxon>
    </lineage>
</organism>
<dbReference type="AlphaFoldDB" id="A0AAD6SQ42"/>
<evidence type="ECO:0000256" key="1">
    <source>
        <dbReference type="SAM" id="MobiDB-lite"/>
    </source>
</evidence>
<keyword evidence="4" id="KW-1185">Reference proteome</keyword>
<feature type="chain" id="PRO_5042102475" description="ER membrane protein complex subunit 1" evidence="2">
    <location>
        <begin position="21"/>
        <end position="315"/>
    </location>
</feature>
<evidence type="ECO:0000313" key="3">
    <source>
        <dbReference type="EMBL" id="KAJ7031664.1"/>
    </source>
</evidence>
<dbReference type="InterPro" id="IPR011047">
    <property type="entry name" value="Quinoprotein_ADH-like_sf"/>
</dbReference>
<dbReference type="Proteomes" id="UP001218188">
    <property type="component" value="Unassembled WGS sequence"/>
</dbReference>
<gene>
    <name evidence="3" type="ORF">C8F04DRAFT_696772</name>
</gene>
<name>A0AAD6SQ42_9AGAR</name>
<keyword evidence="2" id="KW-0732">Signal</keyword>
<feature type="region of interest" description="Disordered" evidence="1">
    <location>
        <begin position="219"/>
        <end position="315"/>
    </location>
</feature>
<dbReference type="SUPFAM" id="SSF50998">
    <property type="entry name" value="Quinoprotein alcohol dehydrogenase-like"/>
    <property type="match status" value="1"/>
</dbReference>
<feature type="signal peptide" evidence="2">
    <location>
        <begin position="1"/>
        <end position="20"/>
    </location>
</feature>
<protein>
    <recommendedName>
        <fullName evidence="5">ER membrane protein complex subunit 1</fullName>
    </recommendedName>
</protein>